<feature type="signal peptide" evidence="1">
    <location>
        <begin position="1"/>
        <end position="21"/>
    </location>
</feature>
<keyword evidence="1" id="KW-0732">Signal</keyword>
<gene>
    <name evidence="2" type="ORF">RM540_07650</name>
</gene>
<name>A0ABU3BQQ7_9BACT</name>
<evidence type="ECO:0000256" key="1">
    <source>
        <dbReference type="SAM" id="SignalP"/>
    </source>
</evidence>
<reference evidence="2 3" key="1">
    <citation type="submission" date="2023-09" db="EMBL/GenBank/DDBJ databases">
        <authorList>
            <person name="Rey-Velasco X."/>
        </authorList>
    </citation>
    <scope>NUCLEOTIDE SEQUENCE [LARGE SCALE GENOMIC DNA]</scope>
    <source>
        <strain evidence="2 3">F394</strain>
    </source>
</reference>
<dbReference type="Proteomes" id="UP001267426">
    <property type="component" value="Unassembled WGS sequence"/>
</dbReference>
<comment type="caution">
    <text evidence="2">The sequence shown here is derived from an EMBL/GenBank/DDBJ whole genome shotgun (WGS) entry which is preliminary data.</text>
</comment>
<dbReference type="PROSITE" id="PS51257">
    <property type="entry name" value="PROKAR_LIPOPROTEIN"/>
    <property type="match status" value="1"/>
</dbReference>
<accession>A0ABU3BQQ7</accession>
<evidence type="ECO:0000313" key="3">
    <source>
        <dbReference type="Proteomes" id="UP001267426"/>
    </source>
</evidence>
<dbReference type="EMBL" id="JAVRHT010000014">
    <property type="protein sequence ID" value="MDT0631622.1"/>
    <property type="molecule type" value="Genomic_DNA"/>
</dbReference>
<proteinExistence type="predicted"/>
<sequence>MRSLRLALPALAGAAVLAACAGPAGTSSDGSTNEYTPPPEGGAAYGPGDLCTDTYVIVQQEPTESNTRTNFSLGAENYRNDDFCAAYPYVQWLLANDPLFTGEDPDDRNYLRMASIYEYFAQNVDSTDQATRVAYLDSARAVRQEGRQTLDTQGIAYDPYLRDLREGFFYFQNRDVYDDADQQQFEAFNRAFEAQPDSLDDWYYSQLFALSGNEFGDEFPNPQRADYVERLASNVDTPALQQYLTSSAEFFRTDPSAAPGGVAGAGSDAAVEQLVADLQAGTISDDDALTLLAVVLQQPDRLEALGEDPAALQTQVVRLPAITNQVDNPRTLVALAFQAFREGDTARGNELFDRGLTNAASNAQRADFLYARSAEGFGNTSQLVNRALQYFPSHGPSLYARAGMIADAVGRPSSLTGRFAYWCLADEYRNVAAVTSGRIADAARRAAAGYERAGPSRESYFLEGYRPGQTVTASLGAYGSCSTRVR</sequence>
<evidence type="ECO:0008006" key="4">
    <source>
        <dbReference type="Google" id="ProtNLM"/>
    </source>
</evidence>
<organism evidence="2 3">
    <name type="scientific">Rubrivirga litoralis</name>
    <dbReference type="NCBI Taxonomy" id="3075598"/>
    <lineage>
        <taxon>Bacteria</taxon>
        <taxon>Pseudomonadati</taxon>
        <taxon>Rhodothermota</taxon>
        <taxon>Rhodothermia</taxon>
        <taxon>Rhodothermales</taxon>
        <taxon>Rubricoccaceae</taxon>
        <taxon>Rubrivirga</taxon>
    </lineage>
</organism>
<evidence type="ECO:0000313" key="2">
    <source>
        <dbReference type="EMBL" id="MDT0631622.1"/>
    </source>
</evidence>
<protein>
    <recommendedName>
        <fullName evidence="4">Tetratricopeptide repeat protein</fullName>
    </recommendedName>
</protein>
<keyword evidence="3" id="KW-1185">Reference proteome</keyword>
<feature type="chain" id="PRO_5046196237" description="Tetratricopeptide repeat protein" evidence="1">
    <location>
        <begin position="22"/>
        <end position="486"/>
    </location>
</feature>
<dbReference type="RefSeq" id="WP_311662963.1">
    <property type="nucleotide sequence ID" value="NZ_JAVRHT010000014.1"/>
</dbReference>